<evidence type="ECO:0000256" key="1">
    <source>
        <dbReference type="SAM" id="Phobius"/>
    </source>
</evidence>
<evidence type="ECO:0000313" key="3">
    <source>
        <dbReference type="Proteomes" id="UP001597557"/>
    </source>
</evidence>
<reference evidence="3" key="1">
    <citation type="journal article" date="2019" name="Int. J. Syst. Evol. Microbiol.">
        <title>The Global Catalogue of Microorganisms (GCM) 10K type strain sequencing project: providing services to taxonomists for standard genome sequencing and annotation.</title>
        <authorList>
            <consortium name="The Broad Institute Genomics Platform"/>
            <consortium name="The Broad Institute Genome Sequencing Center for Infectious Disease"/>
            <person name="Wu L."/>
            <person name="Ma J."/>
        </authorList>
    </citation>
    <scope>NUCLEOTIDE SEQUENCE [LARGE SCALE GENOMIC DNA]</scope>
    <source>
        <strain evidence="3">KCTC 22437</strain>
    </source>
</reference>
<keyword evidence="1" id="KW-1133">Transmembrane helix</keyword>
<dbReference type="Proteomes" id="UP001597557">
    <property type="component" value="Unassembled WGS sequence"/>
</dbReference>
<proteinExistence type="predicted"/>
<name>A0ABW5Y8E0_9SPHI</name>
<keyword evidence="1" id="KW-0472">Membrane</keyword>
<feature type="transmembrane region" description="Helical" evidence="1">
    <location>
        <begin position="6"/>
        <end position="23"/>
    </location>
</feature>
<keyword evidence="1" id="KW-0812">Transmembrane</keyword>
<protein>
    <recommendedName>
        <fullName evidence="4">Outer membrane protein beta-barrel domain-containing protein</fullName>
    </recommendedName>
</protein>
<evidence type="ECO:0000313" key="2">
    <source>
        <dbReference type="EMBL" id="MFD2871551.1"/>
    </source>
</evidence>
<gene>
    <name evidence="2" type="ORF">ACFS5N_03655</name>
</gene>
<dbReference type="EMBL" id="JBHUPD010000001">
    <property type="protein sequence ID" value="MFD2871551.1"/>
    <property type="molecule type" value="Genomic_DNA"/>
</dbReference>
<keyword evidence="3" id="KW-1185">Reference proteome</keyword>
<comment type="caution">
    <text evidence="2">The sequence shown here is derived from an EMBL/GenBank/DDBJ whole genome shotgun (WGS) entry which is preliminary data.</text>
</comment>
<dbReference type="RefSeq" id="WP_377182345.1">
    <property type="nucleotide sequence ID" value="NZ_JBHUPD010000001.1"/>
</dbReference>
<accession>A0ABW5Y8E0</accession>
<evidence type="ECO:0008006" key="4">
    <source>
        <dbReference type="Google" id="ProtNLM"/>
    </source>
</evidence>
<organism evidence="2 3">
    <name type="scientific">Mucilaginibacter ximonensis</name>
    <dbReference type="NCBI Taxonomy" id="538021"/>
    <lineage>
        <taxon>Bacteria</taxon>
        <taxon>Pseudomonadati</taxon>
        <taxon>Bacteroidota</taxon>
        <taxon>Sphingobacteriia</taxon>
        <taxon>Sphingobacteriales</taxon>
        <taxon>Sphingobacteriaceae</taxon>
        <taxon>Mucilaginibacter</taxon>
    </lineage>
</organism>
<sequence length="175" mass="19064">MQAFYLYLIRVAIIAISVSLFFVKTSFAQAPQSYPRVVGYFSIANPLATLSGGKITGNFSKVYTVNFPFGLNLLKSDKFGVSFEITPGVRTENNISKVSSVAFSPGGIFRLKNNFAVVQRVAFETSGRFGFTTILNKIVVKGKDASLFLAVPFATRFGNNIPVSLGTSIQMGLFF</sequence>